<evidence type="ECO:0000313" key="1">
    <source>
        <dbReference type="Ensembl" id="ENSMUNP00000027279.1"/>
    </source>
</evidence>
<evidence type="ECO:0000313" key="2">
    <source>
        <dbReference type="Proteomes" id="UP000694405"/>
    </source>
</evidence>
<dbReference type="SUPFAM" id="SSF56436">
    <property type="entry name" value="C-type lectin-like"/>
    <property type="match status" value="1"/>
</dbReference>
<dbReference type="PANTHER" id="PTHR22803">
    <property type="entry name" value="MANNOSE, PHOSPHOLIPASE, LECTIN RECEPTOR RELATED"/>
    <property type="match status" value="1"/>
</dbReference>
<accession>A0A8V5GVY0</accession>
<dbReference type="Ensembl" id="ENSMUNT00000029955.1">
    <property type="protein sequence ID" value="ENSMUNP00000027279.1"/>
    <property type="gene ID" value="ENSMUNG00000021779.1"/>
</dbReference>
<dbReference type="SMART" id="SM00034">
    <property type="entry name" value="CLECT"/>
    <property type="match status" value="1"/>
</dbReference>
<dbReference type="Gene3D" id="3.10.100.10">
    <property type="entry name" value="Mannose-Binding Protein A, subunit A"/>
    <property type="match status" value="1"/>
</dbReference>
<dbReference type="AlphaFoldDB" id="A0A8V5GVY0"/>
<dbReference type="Pfam" id="PF00059">
    <property type="entry name" value="Lectin_C"/>
    <property type="match status" value="1"/>
</dbReference>
<dbReference type="InterPro" id="IPR001304">
    <property type="entry name" value="C-type_lectin-like"/>
</dbReference>
<organism evidence="1 2">
    <name type="scientific">Melopsittacus undulatus</name>
    <name type="common">Budgerigar</name>
    <name type="synonym">Psittacus undulatus</name>
    <dbReference type="NCBI Taxonomy" id="13146"/>
    <lineage>
        <taxon>Eukaryota</taxon>
        <taxon>Metazoa</taxon>
        <taxon>Chordata</taxon>
        <taxon>Craniata</taxon>
        <taxon>Vertebrata</taxon>
        <taxon>Euteleostomi</taxon>
        <taxon>Archelosauria</taxon>
        <taxon>Archosauria</taxon>
        <taxon>Dinosauria</taxon>
        <taxon>Saurischia</taxon>
        <taxon>Theropoda</taxon>
        <taxon>Coelurosauria</taxon>
        <taxon>Aves</taxon>
        <taxon>Neognathae</taxon>
        <taxon>Neoaves</taxon>
        <taxon>Telluraves</taxon>
        <taxon>Australaves</taxon>
        <taxon>Psittaciformes</taxon>
        <taxon>Psittaculidae</taxon>
        <taxon>Melopsittacus</taxon>
    </lineage>
</organism>
<dbReference type="InterPro" id="IPR050111">
    <property type="entry name" value="C-type_lectin/snaclec_domain"/>
</dbReference>
<dbReference type="InterPro" id="IPR016187">
    <property type="entry name" value="CTDL_fold"/>
</dbReference>
<sequence length="149" mass="16866">SNRAGPCPREWLSLGGHCYGYFGQELSWRRAEVGPGVCAARGGGHLASLHTPEEHRALAAFISQSQRQQRRWHQRPQREEEDDDDNVWIGLYRRAWSWVDGSRRRYSAWDGDDGAAGPHCAALEDAAGFMSWDIESCSERKPFICKYAA</sequence>
<dbReference type="Proteomes" id="UP000694405">
    <property type="component" value="Unassembled WGS sequence"/>
</dbReference>
<proteinExistence type="predicted"/>
<dbReference type="InterPro" id="IPR016186">
    <property type="entry name" value="C-type_lectin-like/link_sf"/>
</dbReference>
<name>A0A8V5GVY0_MELUD</name>
<dbReference type="PROSITE" id="PS50041">
    <property type="entry name" value="C_TYPE_LECTIN_2"/>
    <property type="match status" value="1"/>
</dbReference>
<reference evidence="1" key="3">
    <citation type="submission" date="2025-09" db="UniProtKB">
        <authorList>
            <consortium name="Ensembl"/>
        </authorList>
    </citation>
    <scope>IDENTIFICATION</scope>
</reference>
<keyword evidence="2" id="KW-1185">Reference proteome</keyword>
<reference evidence="1" key="2">
    <citation type="submission" date="2025-08" db="UniProtKB">
        <authorList>
            <consortium name="Ensembl"/>
        </authorList>
    </citation>
    <scope>IDENTIFICATION</scope>
</reference>
<reference evidence="1" key="1">
    <citation type="submission" date="2020-03" db="EMBL/GenBank/DDBJ databases">
        <title>Melopsittacus undulatus (budgerigar) genome, bMelUnd1, maternal haplotype with Z.</title>
        <authorList>
            <person name="Gedman G."/>
            <person name="Mountcastle J."/>
            <person name="Haase B."/>
            <person name="Formenti G."/>
            <person name="Wright T."/>
            <person name="Apodaca J."/>
            <person name="Pelan S."/>
            <person name="Chow W."/>
            <person name="Rhie A."/>
            <person name="Howe K."/>
            <person name="Fedrigo O."/>
            <person name="Jarvis E.D."/>
        </authorList>
    </citation>
    <scope>NUCLEOTIDE SEQUENCE [LARGE SCALE GENOMIC DNA]</scope>
</reference>
<protein>
    <submittedName>
        <fullName evidence="1">Uncharacterized protein</fullName>
    </submittedName>
</protein>
<gene>
    <name evidence="1" type="primary">LOC117438346</name>
</gene>